<dbReference type="RefSeq" id="WP_019129601.1">
    <property type="nucleotide sequence ID" value="NZ_AP019735.1"/>
</dbReference>
<dbReference type="EMBL" id="AP019735">
    <property type="protein sequence ID" value="BBL03009.1"/>
    <property type="molecule type" value="Genomic_DNA"/>
</dbReference>
<gene>
    <name evidence="1" type="ORF">A5CBH24_03220</name>
</gene>
<accession>A0A4Y1WRX5</accession>
<evidence type="ECO:0000313" key="1">
    <source>
        <dbReference type="EMBL" id="BBL03009.1"/>
    </source>
</evidence>
<protein>
    <submittedName>
        <fullName evidence="1">Uncharacterized protein</fullName>
    </submittedName>
</protein>
<evidence type="ECO:0000313" key="2">
    <source>
        <dbReference type="Proteomes" id="UP000318946"/>
    </source>
</evidence>
<sequence length="198" mass="23021">MIVKSTDTVRDIIIGRAALFNLESRRFAEEIKRRAEPECCVLHRRWLPDRRIAARDPKHMTMRDLAVLNATNRSTDYFVNVLSQMLGIPKEKVADLRFIRAYRYFLHCMDTLAAISKRFADLKIEPTDEERQAQIDRPDRGIAAVVRKYVQIMNGAVSPASVYGMEWSVVYEAFESTTNDVIEQRNLSRIQTSKIKRR</sequence>
<dbReference type="KEGG" id="acou:A5CBH24_03220"/>
<name>A0A4Y1WRX5_9BACT</name>
<keyword evidence="2" id="KW-1185">Reference proteome</keyword>
<dbReference type="GeneID" id="78341046"/>
<dbReference type="Proteomes" id="UP000318946">
    <property type="component" value="Chromosome"/>
</dbReference>
<organism evidence="1 2">
    <name type="scientific">Alistipes communis</name>
    <dbReference type="NCBI Taxonomy" id="2585118"/>
    <lineage>
        <taxon>Bacteria</taxon>
        <taxon>Pseudomonadati</taxon>
        <taxon>Bacteroidota</taxon>
        <taxon>Bacteroidia</taxon>
        <taxon>Bacteroidales</taxon>
        <taxon>Rikenellaceae</taxon>
        <taxon>Alistipes</taxon>
    </lineage>
</organism>
<reference evidence="2" key="1">
    <citation type="submission" date="2019-06" db="EMBL/GenBank/DDBJ databases">
        <title>Alistipes onderdonkii subsp. vulgaris subsp. nov., Alistipes dispar sp. nov. and Alistipes communis sp. nov., isolated from human faeces, and creation of Alistipes onderdonkii subsp. onderdonkii subsp. nov.</title>
        <authorList>
            <person name="Sakamoto M."/>
            <person name="Ikeyama N."/>
            <person name="Ogata Y."/>
            <person name="Suda W."/>
            <person name="Iino T."/>
            <person name="Hattori M."/>
            <person name="Ohkuma M."/>
        </authorList>
    </citation>
    <scope>NUCLEOTIDE SEQUENCE [LARGE SCALE GENOMIC DNA]</scope>
    <source>
        <strain evidence="2">5CBH24</strain>
    </source>
</reference>
<proteinExistence type="predicted"/>
<dbReference type="AlphaFoldDB" id="A0A4Y1WRX5"/>